<protein>
    <recommendedName>
        <fullName evidence="4">Porin</fullName>
    </recommendedName>
</protein>
<organism evidence="2 3">
    <name type="scientific">Plebeiibacterium marinum</name>
    <dbReference type="NCBI Taxonomy" id="2992111"/>
    <lineage>
        <taxon>Bacteria</taxon>
        <taxon>Pseudomonadati</taxon>
        <taxon>Bacteroidota</taxon>
        <taxon>Bacteroidia</taxon>
        <taxon>Marinilabiliales</taxon>
        <taxon>Marinilabiliaceae</taxon>
        <taxon>Plebeiibacterium</taxon>
    </lineage>
</organism>
<proteinExistence type="predicted"/>
<dbReference type="AlphaFoldDB" id="A0AAE3MBZ9"/>
<reference evidence="2" key="1">
    <citation type="submission" date="2022-10" db="EMBL/GenBank/DDBJ databases">
        <authorList>
            <person name="Yu W.X."/>
        </authorList>
    </citation>
    <scope>NUCLEOTIDE SEQUENCE</scope>
    <source>
        <strain evidence="2">D04</strain>
    </source>
</reference>
<dbReference type="Gene3D" id="2.40.160.10">
    <property type="entry name" value="Porin"/>
    <property type="match status" value="1"/>
</dbReference>
<keyword evidence="3" id="KW-1185">Reference proteome</keyword>
<sequence length="362" mass="41709">MKRRIITIAWVLMLLSAAFNVKAQDNWEPQKRITGYISTEFNAFDDLKGYDNNYGVTLAEAGLLTTYQPTENLTFKAVFVYRPDFSFNQMLNEANIQYKLGEKTNIKAGRFLTPLSPMNTYYYAPVNSSATLPVLVSNHEFFPLNMDAVSLNGHIGSNLTFSYEVFAGGYRNTTWMKTGAVGFFGDEVAYYKNIIQSDYTIHQGYNNSYNVALGGNIRLAYQDYIKVGFNVFKPKNEYIPVYLTKFDMVKELETDKLTYGLDFKLALNNTKVIGEFWNSDFSIGPDEVDLKGSFIELSQMINKFTPYARYEYQTTNDIEFERYTAGLMFKPTFESSFKLEYLHYEHKVQDIDGMVLSFIYSF</sequence>
<name>A0AAE3MBZ9_9BACT</name>
<dbReference type="SUPFAM" id="SSF56935">
    <property type="entry name" value="Porins"/>
    <property type="match status" value="1"/>
</dbReference>
<evidence type="ECO:0008006" key="4">
    <source>
        <dbReference type="Google" id="ProtNLM"/>
    </source>
</evidence>
<gene>
    <name evidence="2" type="ORF">OM074_05710</name>
</gene>
<keyword evidence="1" id="KW-0732">Signal</keyword>
<evidence type="ECO:0000313" key="2">
    <source>
        <dbReference type="EMBL" id="MCW3805113.1"/>
    </source>
</evidence>
<dbReference type="EMBL" id="JAPDPI010000008">
    <property type="protein sequence ID" value="MCW3805113.1"/>
    <property type="molecule type" value="Genomic_DNA"/>
</dbReference>
<evidence type="ECO:0000313" key="3">
    <source>
        <dbReference type="Proteomes" id="UP001207408"/>
    </source>
</evidence>
<feature type="signal peptide" evidence="1">
    <location>
        <begin position="1"/>
        <end position="23"/>
    </location>
</feature>
<dbReference type="RefSeq" id="WP_301198361.1">
    <property type="nucleotide sequence ID" value="NZ_JAPDPI010000008.1"/>
</dbReference>
<evidence type="ECO:0000256" key="1">
    <source>
        <dbReference type="SAM" id="SignalP"/>
    </source>
</evidence>
<dbReference type="InterPro" id="IPR023614">
    <property type="entry name" value="Porin_dom_sf"/>
</dbReference>
<feature type="chain" id="PRO_5042049852" description="Porin" evidence="1">
    <location>
        <begin position="24"/>
        <end position="362"/>
    </location>
</feature>
<accession>A0AAE3MBZ9</accession>
<comment type="caution">
    <text evidence="2">The sequence shown here is derived from an EMBL/GenBank/DDBJ whole genome shotgun (WGS) entry which is preliminary data.</text>
</comment>
<dbReference type="Proteomes" id="UP001207408">
    <property type="component" value="Unassembled WGS sequence"/>
</dbReference>